<dbReference type="Gene3D" id="3.40.50.150">
    <property type="entry name" value="Vaccinia Virus protein VP39"/>
    <property type="match status" value="1"/>
</dbReference>
<dbReference type="AlphaFoldDB" id="A0A521B722"/>
<dbReference type="PANTHER" id="PTHR39963:SF1">
    <property type="entry name" value="MNMC-LIKE METHYLTRANSFERASE DOMAIN-CONTAINING PROTEIN"/>
    <property type="match status" value="1"/>
</dbReference>
<gene>
    <name evidence="2" type="ORF">SAMN06269117_10441</name>
</gene>
<accession>A0A521B722</accession>
<keyword evidence="3" id="KW-1185">Reference proteome</keyword>
<dbReference type="PANTHER" id="PTHR39963">
    <property type="entry name" value="SLL0983 PROTEIN"/>
    <property type="match status" value="1"/>
</dbReference>
<keyword evidence="2" id="KW-0808">Transferase</keyword>
<dbReference type="RefSeq" id="WP_142934129.1">
    <property type="nucleotide sequence ID" value="NZ_FXTM01000004.1"/>
</dbReference>
<organism evidence="2 3">
    <name type="scientific">Balnearium lithotrophicum</name>
    <dbReference type="NCBI Taxonomy" id="223788"/>
    <lineage>
        <taxon>Bacteria</taxon>
        <taxon>Pseudomonadati</taxon>
        <taxon>Aquificota</taxon>
        <taxon>Aquificia</taxon>
        <taxon>Desulfurobacteriales</taxon>
        <taxon>Desulfurobacteriaceae</taxon>
        <taxon>Balnearium</taxon>
    </lineage>
</organism>
<dbReference type="SUPFAM" id="SSF53335">
    <property type="entry name" value="S-adenosyl-L-methionine-dependent methyltransferases"/>
    <property type="match status" value="1"/>
</dbReference>
<dbReference type="InterPro" id="IPR029063">
    <property type="entry name" value="SAM-dependent_MTases_sf"/>
</dbReference>
<reference evidence="2 3" key="1">
    <citation type="submission" date="2017-05" db="EMBL/GenBank/DDBJ databases">
        <authorList>
            <person name="Varghese N."/>
            <person name="Submissions S."/>
        </authorList>
    </citation>
    <scope>NUCLEOTIDE SEQUENCE [LARGE SCALE GENOMIC DNA]</scope>
    <source>
        <strain evidence="2 3">DSM 16304</strain>
    </source>
</reference>
<evidence type="ECO:0000313" key="3">
    <source>
        <dbReference type="Proteomes" id="UP000317315"/>
    </source>
</evidence>
<dbReference type="Proteomes" id="UP000317315">
    <property type="component" value="Unassembled WGS sequence"/>
</dbReference>
<dbReference type="GO" id="GO:0016645">
    <property type="term" value="F:oxidoreductase activity, acting on the CH-NH group of donors"/>
    <property type="evidence" value="ECO:0007669"/>
    <property type="project" value="InterPro"/>
</dbReference>
<sequence>MNREIRTEDGSVTLFSERFNEPYHSVTAGAFTEAVEKFCRPTRVRERARRGRVNLLDVCFGLGYNTVAFLEEVFSENPRAEVRVVGVEFDLSVIKRSLSINWGSYEKWKWVLREILKNRACEGDTLTLNLCTPKIKIEVYITEGRNFLKKFSKNFEKFADAVFHDPFSPKVNPELWTFEFFKEIRKAIKEDGILATYSSSTAVRRALHMAGFGVVEGVAVGRKSKSTVASPSFKTDSEILKKFRFESSIPLRDPKLSDPSELIKSRREGCIWVLRRKLGLEVIY</sequence>
<dbReference type="GO" id="GO:0008168">
    <property type="term" value="F:methyltransferase activity"/>
    <property type="evidence" value="ECO:0007669"/>
    <property type="project" value="UniProtKB-KW"/>
</dbReference>
<feature type="domain" description="MnmC-like methyltransferase" evidence="1">
    <location>
        <begin position="128"/>
        <end position="230"/>
    </location>
</feature>
<dbReference type="EMBL" id="FXTM01000004">
    <property type="protein sequence ID" value="SMO42865.1"/>
    <property type="molecule type" value="Genomic_DNA"/>
</dbReference>
<evidence type="ECO:0000313" key="2">
    <source>
        <dbReference type="EMBL" id="SMO42865.1"/>
    </source>
</evidence>
<name>A0A521B722_9BACT</name>
<dbReference type="Pfam" id="PF05430">
    <property type="entry name" value="Methyltransf_30"/>
    <property type="match status" value="1"/>
</dbReference>
<dbReference type="InterPro" id="IPR008471">
    <property type="entry name" value="MnmC-like_methylTransf"/>
</dbReference>
<protein>
    <submittedName>
        <fullName evidence="2">tRNA U34 5-methylaminomethyl-2-thiouridine-forming methyltransferase MnmC</fullName>
    </submittedName>
</protein>
<proteinExistence type="predicted"/>
<keyword evidence="2" id="KW-0489">Methyltransferase</keyword>
<dbReference type="OrthoDB" id="9786494at2"/>
<evidence type="ECO:0000259" key="1">
    <source>
        <dbReference type="Pfam" id="PF05430"/>
    </source>
</evidence>
<dbReference type="GO" id="GO:0032259">
    <property type="term" value="P:methylation"/>
    <property type="evidence" value="ECO:0007669"/>
    <property type="project" value="UniProtKB-KW"/>
</dbReference>